<dbReference type="STRING" id="1095778.SAMN04489842_3177"/>
<name>A0A1H1HZA9_NATTX</name>
<keyword evidence="2 5" id="KW-0436">Ligase</keyword>
<comment type="similarity">
    <text evidence="1">Belongs to the ATP-dependent AMP-binding enzyme family.</text>
</comment>
<organism evidence="5 6">
    <name type="scientific">Natronobacterium texcoconense</name>
    <dbReference type="NCBI Taxonomy" id="1095778"/>
    <lineage>
        <taxon>Archaea</taxon>
        <taxon>Methanobacteriati</taxon>
        <taxon>Methanobacteriota</taxon>
        <taxon>Stenosarchaea group</taxon>
        <taxon>Halobacteria</taxon>
        <taxon>Halobacteriales</taxon>
        <taxon>Natrialbaceae</taxon>
        <taxon>Natronobacterium</taxon>
    </lineage>
</organism>
<protein>
    <submittedName>
        <fullName evidence="5">Acyl-CoA synthetase (AMP-forming)/AMP-acid ligase II</fullName>
    </submittedName>
</protein>
<dbReference type="PANTHER" id="PTHR43201">
    <property type="entry name" value="ACYL-COA SYNTHETASE"/>
    <property type="match status" value="1"/>
</dbReference>
<dbReference type="Proteomes" id="UP000198848">
    <property type="component" value="Unassembled WGS sequence"/>
</dbReference>
<dbReference type="AlphaFoldDB" id="A0A1H1HZA9"/>
<dbReference type="EMBL" id="FNLC01000003">
    <property type="protein sequence ID" value="SDR30801.1"/>
    <property type="molecule type" value="Genomic_DNA"/>
</dbReference>
<feature type="region of interest" description="Disordered" evidence="3">
    <location>
        <begin position="372"/>
        <end position="399"/>
    </location>
</feature>
<dbReference type="GO" id="GO:0031956">
    <property type="term" value="F:medium-chain fatty acid-CoA ligase activity"/>
    <property type="evidence" value="ECO:0007669"/>
    <property type="project" value="TreeGrafter"/>
</dbReference>
<keyword evidence="6" id="KW-1185">Reference proteome</keyword>
<sequence>MLAIEPLPTTTVDVETVDVTLSLASRADRFPARTAVVDVSEEKLYAPAETIDEKAVTYAELSRAADRTAARLAKLGIGAGDTVSFLSRNRVATLSAFFACRRLGATFAPISHWLTPATIERPVEVLEPDLVVAERAQSDLVGSIPTEETVMLDEFVDSAPDDLEFDGTETDASDPLLALHGDGGQPVVTFSERTLEWNCISTLVAWGISRNDVAPLVSPLFSTDGLVRTALPLLYVGGELLLDRAFDPGDTLTALGERDATLLVGRARSLRDLGADSRFGEALASVDRLVCEGEIPDGVFEAARKSSTSILRAYGRLECPTAFCWAGDESEDAGVGRPMPDCRARLTDDGTVLEGPVEGRLELSGRLVAEGYASVTGGDEPATPDTGDETAARGRFSNGWLETEASFRRDKRGNYRPAPSG</sequence>
<dbReference type="SUPFAM" id="SSF56801">
    <property type="entry name" value="Acetyl-CoA synthetase-like"/>
    <property type="match status" value="1"/>
</dbReference>
<proteinExistence type="inferred from homology"/>
<accession>A0A1H1HZA9</accession>
<dbReference type="InterPro" id="IPR000873">
    <property type="entry name" value="AMP-dep_synth/lig_dom"/>
</dbReference>
<dbReference type="Pfam" id="PF00501">
    <property type="entry name" value="AMP-binding"/>
    <property type="match status" value="1"/>
</dbReference>
<feature type="domain" description="AMP-dependent synthetase/ligase" evidence="4">
    <location>
        <begin position="25"/>
        <end position="372"/>
    </location>
</feature>
<evidence type="ECO:0000313" key="5">
    <source>
        <dbReference type="EMBL" id="SDR30801.1"/>
    </source>
</evidence>
<reference evidence="6" key="1">
    <citation type="submission" date="2016-10" db="EMBL/GenBank/DDBJ databases">
        <authorList>
            <person name="Varghese N."/>
            <person name="Submissions S."/>
        </authorList>
    </citation>
    <scope>NUCLEOTIDE SEQUENCE [LARGE SCALE GENOMIC DNA]</scope>
    <source>
        <strain evidence="6">DSM 24767</strain>
    </source>
</reference>
<gene>
    <name evidence="5" type="ORF">SAMN04489842_3177</name>
</gene>
<evidence type="ECO:0000313" key="6">
    <source>
        <dbReference type="Proteomes" id="UP000198848"/>
    </source>
</evidence>
<dbReference type="PANTHER" id="PTHR43201:SF5">
    <property type="entry name" value="MEDIUM-CHAIN ACYL-COA LIGASE ACSF2, MITOCHONDRIAL"/>
    <property type="match status" value="1"/>
</dbReference>
<evidence type="ECO:0000256" key="1">
    <source>
        <dbReference type="ARBA" id="ARBA00006432"/>
    </source>
</evidence>
<dbReference type="GO" id="GO:0006631">
    <property type="term" value="P:fatty acid metabolic process"/>
    <property type="evidence" value="ECO:0007669"/>
    <property type="project" value="TreeGrafter"/>
</dbReference>
<evidence type="ECO:0000256" key="2">
    <source>
        <dbReference type="ARBA" id="ARBA00022598"/>
    </source>
</evidence>
<dbReference type="InterPro" id="IPR042099">
    <property type="entry name" value="ANL_N_sf"/>
</dbReference>
<dbReference type="Gene3D" id="3.40.50.12780">
    <property type="entry name" value="N-terminal domain of ligase-like"/>
    <property type="match status" value="1"/>
</dbReference>
<evidence type="ECO:0000256" key="3">
    <source>
        <dbReference type="SAM" id="MobiDB-lite"/>
    </source>
</evidence>
<evidence type="ECO:0000259" key="4">
    <source>
        <dbReference type="Pfam" id="PF00501"/>
    </source>
</evidence>